<protein>
    <submittedName>
        <fullName evidence="1">Nudix domain protein</fullName>
    </submittedName>
</protein>
<sequence length="205" mass="22486">MSPPTAAENGTVSSEKAFTSPDQLAHFSVSGQAYLQRHPQYQALAVGALVFHADRLLLVQRSTTERAFPNVWEVPGGSVDPEDETILHAVARELLEETGLNVIAVTRQVGSGVEFRTGTATWLKVVFEVAVAEDDGGLRAKKEGSSAKTAEAIPIQLDPIEHQNYLWVEEADVRRGEASGTRLEFMTADQRALMLEGFRLRREQA</sequence>
<evidence type="ECO:0000313" key="1">
    <source>
        <dbReference type="EMBL" id="GME34409.1"/>
    </source>
</evidence>
<gene>
    <name evidence="1" type="primary">g3314</name>
    <name evidence="1" type="ORF">NpPPO83_00003314</name>
</gene>
<keyword evidence="2" id="KW-1185">Reference proteome</keyword>
<name>A0ACB5SCB3_9PEZI</name>
<comment type="caution">
    <text evidence="1">The sequence shown here is derived from an EMBL/GenBank/DDBJ whole genome shotgun (WGS) entry which is preliminary data.</text>
</comment>
<organism evidence="1 2">
    <name type="scientific">Neofusicoccum parvum</name>
    <dbReference type="NCBI Taxonomy" id="310453"/>
    <lineage>
        <taxon>Eukaryota</taxon>
        <taxon>Fungi</taxon>
        <taxon>Dikarya</taxon>
        <taxon>Ascomycota</taxon>
        <taxon>Pezizomycotina</taxon>
        <taxon>Dothideomycetes</taxon>
        <taxon>Dothideomycetes incertae sedis</taxon>
        <taxon>Botryosphaeriales</taxon>
        <taxon>Botryosphaeriaceae</taxon>
        <taxon>Neofusicoccum</taxon>
    </lineage>
</organism>
<accession>A0ACB5SCB3</accession>
<evidence type="ECO:0000313" key="2">
    <source>
        <dbReference type="Proteomes" id="UP001165186"/>
    </source>
</evidence>
<proteinExistence type="predicted"/>
<dbReference type="Proteomes" id="UP001165186">
    <property type="component" value="Unassembled WGS sequence"/>
</dbReference>
<reference evidence="1" key="1">
    <citation type="submission" date="2024-09" db="EMBL/GenBank/DDBJ databases">
        <title>Draft Genome Sequences of Neofusicoccum parvum.</title>
        <authorList>
            <person name="Ashida A."/>
            <person name="Camagna M."/>
            <person name="Tanaka A."/>
            <person name="Takemoto D."/>
        </authorList>
    </citation>
    <scope>NUCLEOTIDE SEQUENCE</scope>
    <source>
        <strain evidence="1">PPO83</strain>
    </source>
</reference>
<dbReference type="EMBL" id="BSXG01000251">
    <property type="protein sequence ID" value="GME34409.1"/>
    <property type="molecule type" value="Genomic_DNA"/>
</dbReference>